<dbReference type="PANTHER" id="PTHR39087">
    <property type="entry name" value="UPF0104 MEMBRANE PROTEIN MJ1595"/>
    <property type="match status" value="1"/>
</dbReference>
<feature type="transmembrane region" description="Helical" evidence="7">
    <location>
        <begin position="169"/>
        <end position="190"/>
    </location>
</feature>
<accession>A0A1H1PDZ7</accession>
<feature type="transmembrane region" description="Helical" evidence="7">
    <location>
        <begin position="282"/>
        <end position="308"/>
    </location>
</feature>
<evidence type="ECO:0000256" key="4">
    <source>
        <dbReference type="ARBA" id="ARBA00022989"/>
    </source>
</evidence>
<protein>
    <submittedName>
        <fullName evidence="8">Uncharacterized protein</fullName>
    </submittedName>
</protein>
<name>A0A1H1PDZ7_9GAMM</name>
<feature type="transmembrane region" description="Helical" evidence="7">
    <location>
        <begin position="56"/>
        <end position="74"/>
    </location>
</feature>
<evidence type="ECO:0000256" key="3">
    <source>
        <dbReference type="ARBA" id="ARBA00022692"/>
    </source>
</evidence>
<feature type="region of interest" description="Disordered" evidence="6">
    <location>
        <begin position="315"/>
        <end position="334"/>
    </location>
</feature>
<evidence type="ECO:0000256" key="7">
    <source>
        <dbReference type="SAM" id="Phobius"/>
    </source>
</evidence>
<feature type="transmembrane region" description="Helical" evidence="7">
    <location>
        <begin position="135"/>
        <end position="157"/>
    </location>
</feature>
<evidence type="ECO:0000256" key="5">
    <source>
        <dbReference type="ARBA" id="ARBA00023136"/>
    </source>
</evidence>
<dbReference type="EMBL" id="LT629763">
    <property type="protein sequence ID" value="SDS08839.1"/>
    <property type="molecule type" value="Genomic_DNA"/>
</dbReference>
<dbReference type="Proteomes" id="UP000243413">
    <property type="component" value="Chromosome I"/>
</dbReference>
<keyword evidence="5 7" id="KW-0472">Membrane</keyword>
<evidence type="ECO:0000313" key="9">
    <source>
        <dbReference type="Proteomes" id="UP000243413"/>
    </source>
</evidence>
<dbReference type="InterPro" id="IPR022791">
    <property type="entry name" value="L-PG_synthase/AglD"/>
</dbReference>
<evidence type="ECO:0000256" key="1">
    <source>
        <dbReference type="ARBA" id="ARBA00004651"/>
    </source>
</evidence>
<dbReference type="GO" id="GO:0005886">
    <property type="term" value="C:plasma membrane"/>
    <property type="evidence" value="ECO:0007669"/>
    <property type="project" value="UniProtKB-SubCell"/>
</dbReference>
<feature type="transmembrane region" description="Helical" evidence="7">
    <location>
        <begin position="245"/>
        <end position="270"/>
    </location>
</feature>
<dbReference type="STRING" id="472181.SAMN05216271_1126"/>
<keyword evidence="2" id="KW-1003">Cell membrane</keyword>
<dbReference type="PANTHER" id="PTHR39087:SF2">
    <property type="entry name" value="UPF0104 MEMBRANE PROTEIN MJ1595"/>
    <property type="match status" value="1"/>
</dbReference>
<reference evidence="9" key="1">
    <citation type="submission" date="2016-10" db="EMBL/GenBank/DDBJ databases">
        <authorList>
            <person name="Varghese N."/>
            <person name="Submissions S."/>
        </authorList>
    </citation>
    <scope>NUCLEOTIDE SEQUENCE [LARGE SCALE GENOMIC DNA]</scope>
    <source>
        <strain evidence="9">JCM 14963</strain>
    </source>
</reference>
<dbReference type="RefSeq" id="WP_092284628.1">
    <property type="nucleotide sequence ID" value="NZ_LT629763.1"/>
</dbReference>
<evidence type="ECO:0000313" key="8">
    <source>
        <dbReference type="EMBL" id="SDS08839.1"/>
    </source>
</evidence>
<keyword evidence="3 7" id="KW-0812">Transmembrane</keyword>
<evidence type="ECO:0000256" key="2">
    <source>
        <dbReference type="ARBA" id="ARBA00022475"/>
    </source>
</evidence>
<organism evidence="8 9">
    <name type="scientific">Halopseudomonas sabulinigri</name>
    <dbReference type="NCBI Taxonomy" id="472181"/>
    <lineage>
        <taxon>Bacteria</taxon>
        <taxon>Pseudomonadati</taxon>
        <taxon>Pseudomonadota</taxon>
        <taxon>Gammaproteobacteria</taxon>
        <taxon>Pseudomonadales</taxon>
        <taxon>Pseudomonadaceae</taxon>
        <taxon>Halopseudomonas</taxon>
    </lineage>
</organism>
<evidence type="ECO:0000256" key="6">
    <source>
        <dbReference type="SAM" id="MobiDB-lite"/>
    </source>
</evidence>
<gene>
    <name evidence="8" type="ORF">SAMN05216271_1126</name>
</gene>
<feature type="transmembrane region" description="Helical" evidence="7">
    <location>
        <begin position="16"/>
        <end position="35"/>
    </location>
</feature>
<keyword evidence="4 7" id="KW-1133">Transmembrane helix</keyword>
<proteinExistence type="predicted"/>
<sequence>MTEEAEQQRHAKAWKLARRLLTLAFFILIPTLLYIQMKDMDWGELLRALRGFPPTTIGLCVLVALASYLVYASYDLLGRLYTRHGIPVVKVLTITFVCYVFTLNLSALVGGIALRYRLYSREGLSAATTTRILSLSLVTNWGGYLLLAGSIFAFGLLHLPESWKIGDTGLQIVGVVMLLLGVAYLAACAFSKRRSWTLRGHEIELPPIRLALMQMVLGALNWSLMGLLIYLLLPEEAFYPTVLGILLISSVAGVITHIPGGLGVLETVFITLLQHEFAKSEILAALIGYRAIYFLMPLAVAAVIYLVLERRAGRSGDSKASSSGVPPRAEHQGS</sequence>
<dbReference type="AlphaFoldDB" id="A0A1H1PDZ7"/>
<dbReference type="Pfam" id="PF03706">
    <property type="entry name" value="LPG_synthase_TM"/>
    <property type="match status" value="1"/>
</dbReference>
<dbReference type="OrthoDB" id="5998304at2"/>
<feature type="transmembrane region" description="Helical" evidence="7">
    <location>
        <begin position="210"/>
        <end position="233"/>
    </location>
</feature>
<feature type="transmembrane region" description="Helical" evidence="7">
    <location>
        <begin position="94"/>
        <end position="114"/>
    </location>
</feature>
<comment type="subcellular location">
    <subcellularLocation>
        <location evidence="1">Cell membrane</location>
        <topology evidence="1">Multi-pass membrane protein</topology>
    </subcellularLocation>
</comment>